<dbReference type="EMBL" id="KL197724">
    <property type="protein sequence ID" value="KDQ55601.1"/>
    <property type="molecule type" value="Genomic_DNA"/>
</dbReference>
<accession>A0A067PZ18</accession>
<evidence type="ECO:0008006" key="3">
    <source>
        <dbReference type="Google" id="ProtNLM"/>
    </source>
</evidence>
<keyword evidence="2" id="KW-1185">Reference proteome</keyword>
<protein>
    <recommendedName>
        <fullName evidence="3">F-box domain-containing protein</fullName>
    </recommendedName>
</protein>
<dbReference type="Gene3D" id="3.80.10.10">
    <property type="entry name" value="Ribonuclease Inhibitor"/>
    <property type="match status" value="1"/>
</dbReference>
<dbReference type="InParanoid" id="A0A067PZ18"/>
<evidence type="ECO:0000313" key="2">
    <source>
        <dbReference type="Proteomes" id="UP000027265"/>
    </source>
</evidence>
<dbReference type="InterPro" id="IPR032675">
    <property type="entry name" value="LRR_dom_sf"/>
</dbReference>
<gene>
    <name evidence="1" type="ORF">JAAARDRAFT_208414</name>
</gene>
<reference evidence="2" key="1">
    <citation type="journal article" date="2014" name="Proc. Natl. Acad. Sci. U.S.A.">
        <title>Extensive sampling of basidiomycete genomes demonstrates inadequacy of the white-rot/brown-rot paradigm for wood decay fungi.</title>
        <authorList>
            <person name="Riley R."/>
            <person name="Salamov A.A."/>
            <person name="Brown D.W."/>
            <person name="Nagy L.G."/>
            <person name="Floudas D."/>
            <person name="Held B.W."/>
            <person name="Levasseur A."/>
            <person name="Lombard V."/>
            <person name="Morin E."/>
            <person name="Otillar R."/>
            <person name="Lindquist E.A."/>
            <person name="Sun H."/>
            <person name="LaButti K.M."/>
            <person name="Schmutz J."/>
            <person name="Jabbour D."/>
            <person name="Luo H."/>
            <person name="Baker S.E."/>
            <person name="Pisabarro A.G."/>
            <person name="Walton J.D."/>
            <person name="Blanchette R.A."/>
            <person name="Henrissat B."/>
            <person name="Martin F."/>
            <person name="Cullen D."/>
            <person name="Hibbett D.S."/>
            <person name="Grigoriev I.V."/>
        </authorList>
    </citation>
    <scope>NUCLEOTIDE SEQUENCE [LARGE SCALE GENOMIC DNA]</scope>
    <source>
        <strain evidence="2">MUCL 33604</strain>
    </source>
</reference>
<dbReference type="SUPFAM" id="SSF52047">
    <property type="entry name" value="RNI-like"/>
    <property type="match status" value="1"/>
</dbReference>
<dbReference type="AlphaFoldDB" id="A0A067PZ18"/>
<proteinExistence type="predicted"/>
<dbReference type="Proteomes" id="UP000027265">
    <property type="component" value="Unassembled WGS sequence"/>
</dbReference>
<dbReference type="HOGENOM" id="CLU_030668_1_0_1"/>
<name>A0A067PZ18_9AGAM</name>
<organism evidence="1 2">
    <name type="scientific">Jaapia argillacea MUCL 33604</name>
    <dbReference type="NCBI Taxonomy" id="933084"/>
    <lineage>
        <taxon>Eukaryota</taxon>
        <taxon>Fungi</taxon>
        <taxon>Dikarya</taxon>
        <taxon>Basidiomycota</taxon>
        <taxon>Agaricomycotina</taxon>
        <taxon>Agaricomycetes</taxon>
        <taxon>Agaricomycetidae</taxon>
        <taxon>Jaapiales</taxon>
        <taxon>Jaapiaceae</taxon>
        <taxon>Jaapia</taxon>
    </lineage>
</organism>
<sequence length="558" mass="62649">MSENATGLGASKVVLQSNVVILQVPLAERHIHIPGVCRLPPELLRKIFQLVLPLECVIDRHFPNCIPLCIAPRDEQYLVLVCRNWMWIGIELLYEHITIHRAIQIPMLIRTLHANSGLGSLVRTLSLSFSISFFWREIIINDISTLVSHCPRIRRVILSPSWDLAFSSGLRPSLTSGIDINSITHLETKWDMAPVIIDTVLDSCCNFRSLVLTIPPSSPRPIRLPRLENLHLALMRPEEGGFSALATWSMPRLTSLTLAEYDAVPESSLKSFLTLHGVRLKFLHFRDDMFCPEDLDRETLATTCPQLQHLVMPSTFTWSICHPSLMSLDVWTFWTPEICNLKDTTVAHLRHPGSLPDLRQVRRLDTLLLCIRDLPQIFPPESVSDDTIIKHELVGLEVLQTKSCLVLNIPGRRHEFELDSDSDSRYGLDGVPSESDEIDYYASLAPFSDEVLPSANELPDGSTFRWEDESITSDADTADDDEFASALEVDSDTDPRRAGSVSSYEIDYNASLLDRRLADEEGAPGSPFESGISDYLWEGEGIDFAEDIADEINEGNGL</sequence>
<evidence type="ECO:0000313" key="1">
    <source>
        <dbReference type="EMBL" id="KDQ55601.1"/>
    </source>
</evidence>
<dbReference type="OrthoDB" id="3258555at2759"/>